<keyword evidence="8" id="KW-0406">Ion transport</keyword>
<evidence type="ECO:0000256" key="15">
    <source>
        <dbReference type="SAM" id="SignalP"/>
    </source>
</evidence>
<feature type="domain" description="TonB-dependent receptor plug" evidence="17">
    <location>
        <begin position="72"/>
        <end position="180"/>
    </location>
</feature>
<name>A0A031JSB1_9SPHN</name>
<accession>A0A031JSB1</accession>
<organism evidence="19 20">
    <name type="scientific">Novosphingobium resinovorum</name>
    <dbReference type="NCBI Taxonomy" id="158500"/>
    <lineage>
        <taxon>Bacteria</taxon>
        <taxon>Pseudomonadati</taxon>
        <taxon>Pseudomonadota</taxon>
        <taxon>Alphaproteobacteria</taxon>
        <taxon>Sphingomonadales</taxon>
        <taxon>Sphingomonadaceae</taxon>
        <taxon>Novosphingobium</taxon>
    </lineage>
</organism>
<dbReference type="InterPro" id="IPR036942">
    <property type="entry name" value="Beta-barrel_TonB_sf"/>
</dbReference>
<evidence type="ECO:0000313" key="20">
    <source>
        <dbReference type="Proteomes" id="UP000024329"/>
    </source>
</evidence>
<evidence type="ECO:0000256" key="6">
    <source>
        <dbReference type="ARBA" id="ARBA00022729"/>
    </source>
</evidence>
<evidence type="ECO:0000313" key="18">
    <source>
        <dbReference type="EMBL" id="AOR79648.1"/>
    </source>
</evidence>
<keyword evidence="2 12" id="KW-0813">Transport</keyword>
<feature type="signal peptide" evidence="15">
    <location>
        <begin position="1"/>
        <end position="25"/>
    </location>
</feature>
<evidence type="ECO:0000256" key="9">
    <source>
        <dbReference type="ARBA" id="ARBA00023077"/>
    </source>
</evidence>
<dbReference type="InterPro" id="IPR012910">
    <property type="entry name" value="Plug_dom"/>
</dbReference>
<dbReference type="RefSeq" id="WP_051587054.1">
    <property type="nucleotide sequence ID" value="NZ_CP017076.1"/>
</dbReference>
<evidence type="ECO:0000256" key="5">
    <source>
        <dbReference type="ARBA" id="ARBA00022692"/>
    </source>
</evidence>
<evidence type="ECO:0000256" key="12">
    <source>
        <dbReference type="PROSITE-ProRule" id="PRU01360"/>
    </source>
</evidence>
<comment type="subcellular location">
    <subcellularLocation>
        <location evidence="1 12">Cell outer membrane</location>
        <topology evidence="1 12">Multi-pass membrane protein</topology>
    </subcellularLocation>
</comment>
<evidence type="ECO:0000313" key="19">
    <source>
        <dbReference type="EMBL" id="EZP79252.1"/>
    </source>
</evidence>
<geneLocation type="plasmid" evidence="18 21">
    <name>pSA1</name>
</geneLocation>
<dbReference type="PATRIC" id="fig|158500.4.peg.4209"/>
<proteinExistence type="inferred from homology"/>
<dbReference type="Gene3D" id="2.40.170.20">
    <property type="entry name" value="TonB-dependent receptor, beta-barrel domain"/>
    <property type="match status" value="1"/>
</dbReference>
<dbReference type="Proteomes" id="UP000024329">
    <property type="component" value="Unassembled WGS sequence"/>
</dbReference>
<reference evidence="19 20" key="1">
    <citation type="submission" date="2014-03" db="EMBL/GenBank/DDBJ databases">
        <title>Whole genome sequence of Novosphingobium resinovorum KF1.</title>
        <authorList>
            <person name="Gan H.M."/>
            <person name="Gan H.Y."/>
            <person name="Chew T.H."/>
            <person name="Savka M.A."/>
        </authorList>
    </citation>
    <scope>NUCLEOTIDE SEQUENCE [LARGE SCALE GENOMIC DNA]</scope>
    <source>
        <strain evidence="19 20">KF1</strain>
    </source>
</reference>
<dbReference type="EMBL" id="CP017076">
    <property type="protein sequence ID" value="AOR79648.1"/>
    <property type="molecule type" value="Genomic_DNA"/>
</dbReference>
<feature type="region of interest" description="Disordered" evidence="14">
    <location>
        <begin position="741"/>
        <end position="761"/>
    </location>
</feature>
<evidence type="ECO:0000256" key="10">
    <source>
        <dbReference type="ARBA" id="ARBA00023136"/>
    </source>
</evidence>
<evidence type="ECO:0000256" key="13">
    <source>
        <dbReference type="RuleBase" id="RU003357"/>
    </source>
</evidence>
<evidence type="ECO:0000256" key="1">
    <source>
        <dbReference type="ARBA" id="ARBA00004571"/>
    </source>
</evidence>
<keyword evidence="6 15" id="KW-0732">Signal</keyword>
<dbReference type="InterPro" id="IPR037066">
    <property type="entry name" value="Plug_dom_sf"/>
</dbReference>
<comment type="similarity">
    <text evidence="12 13">Belongs to the TonB-dependent receptor family.</text>
</comment>
<keyword evidence="9 13" id="KW-0798">TonB box</keyword>
<keyword evidence="18" id="KW-0614">Plasmid</keyword>
<dbReference type="Pfam" id="PF00593">
    <property type="entry name" value="TonB_dep_Rec_b-barrel"/>
    <property type="match status" value="1"/>
</dbReference>
<dbReference type="AlphaFoldDB" id="A0A031JSB1"/>
<dbReference type="Gene3D" id="2.170.130.10">
    <property type="entry name" value="TonB-dependent receptor, plug domain"/>
    <property type="match status" value="1"/>
</dbReference>
<keyword evidence="11 12" id="KW-0998">Cell outer membrane</keyword>
<dbReference type="KEGG" id="nre:BES08_22935"/>
<evidence type="ECO:0000259" key="17">
    <source>
        <dbReference type="Pfam" id="PF07715"/>
    </source>
</evidence>
<dbReference type="PANTHER" id="PTHR32552:SF68">
    <property type="entry name" value="FERRICHROME OUTER MEMBRANE TRANSPORTER_PHAGE RECEPTOR"/>
    <property type="match status" value="1"/>
</dbReference>
<reference evidence="18" key="2">
    <citation type="submission" date="2016-08" db="EMBL/GenBank/DDBJ databases">
        <authorList>
            <person name="Seilhamer J.J."/>
        </authorList>
    </citation>
    <scope>NUCLEOTIDE SEQUENCE [LARGE SCALE GENOMIC DNA]</scope>
    <source>
        <strain evidence="18">SA1</strain>
        <plasmid evidence="18">pSA1</plasmid>
    </source>
</reference>
<feature type="domain" description="TonB-dependent receptor-like beta-barrel" evidence="16">
    <location>
        <begin position="308"/>
        <end position="723"/>
    </location>
</feature>
<dbReference type="GO" id="GO:0009279">
    <property type="term" value="C:cell outer membrane"/>
    <property type="evidence" value="ECO:0007669"/>
    <property type="project" value="UniProtKB-SubCell"/>
</dbReference>
<dbReference type="PANTHER" id="PTHR32552">
    <property type="entry name" value="FERRICHROME IRON RECEPTOR-RELATED"/>
    <property type="match status" value="1"/>
</dbReference>
<keyword evidence="10 12" id="KW-0472">Membrane</keyword>
<dbReference type="InterPro" id="IPR039426">
    <property type="entry name" value="TonB-dep_rcpt-like"/>
</dbReference>
<reference evidence="21" key="3">
    <citation type="journal article" date="2017" name="J. Biotechnol.">
        <title>Complete genome sequence of Novosphingobium resinovorum SA1, a versatile xenobiotic-degrading bacterium capable of utilizing sulfanilic acid.</title>
        <authorList>
            <person name="Hegedus B."/>
            <person name="Kos P.B."/>
            <person name="Balint B."/>
            <person name="Maroti G."/>
            <person name="Gan H.M."/>
            <person name="Perei K."/>
            <person name="Rakhely G."/>
        </authorList>
    </citation>
    <scope>NUCLEOTIDE SEQUENCE [LARGE SCALE GENOMIC DNA]</scope>
    <source>
        <strain evidence="21">SA1</strain>
    </source>
</reference>
<evidence type="ECO:0000259" key="16">
    <source>
        <dbReference type="Pfam" id="PF00593"/>
    </source>
</evidence>
<keyword evidence="7" id="KW-0408">Iron</keyword>
<evidence type="ECO:0000256" key="3">
    <source>
        <dbReference type="ARBA" id="ARBA00022452"/>
    </source>
</evidence>
<gene>
    <name evidence="18" type="ORF">BES08_22935</name>
    <name evidence="19" type="ORF">BV97_04141</name>
</gene>
<dbReference type="eggNOG" id="COG4772">
    <property type="taxonomic scope" value="Bacteria"/>
</dbReference>
<dbReference type="GO" id="GO:0015344">
    <property type="term" value="F:siderophore uptake transmembrane transporter activity"/>
    <property type="evidence" value="ECO:0007669"/>
    <property type="project" value="TreeGrafter"/>
</dbReference>
<evidence type="ECO:0000313" key="21">
    <source>
        <dbReference type="Proteomes" id="UP000094626"/>
    </source>
</evidence>
<evidence type="ECO:0000256" key="11">
    <source>
        <dbReference type="ARBA" id="ARBA00023237"/>
    </source>
</evidence>
<keyword evidence="19" id="KW-0675">Receptor</keyword>
<evidence type="ECO:0000256" key="4">
    <source>
        <dbReference type="ARBA" id="ARBA00022496"/>
    </source>
</evidence>
<keyword evidence="4" id="KW-0410">Iron transport</keyword>
<keyword evidence="3 12" id="KW-1134">Transmembrane beta strand</keyword>
<sequence length="776" mass="83300">MKNAIKYTLLAGATALAFASAPAFASDADADPSSTRQSRGQANDANALTTSDIIVTGTHETEQAPSIASLATTQPQAAVSQTYIDKAAPLTADFYQLASLTPGVTLTGANNGIGLGESKMSIRGFKDGEYNVTYDSIPFGDTNNPTHHSTAFFPSNTIETVVVDRGPGNASQLGQATYGGNVNMYSKAVADDFGVRADATVGSFETYVGRLAVQTGAIDALGGAKFVVSGQVMDSQGALTYSPTHSKNIFVKGVIPIGTANTLTVLSTYNANVYYESDTGFGTCGTGANSGDITGENCTVGGIADFGKRYGNTNDPSVTSKYAQNYWGYNRTSKQTDFEIVRLQSDLGSGLTLDNRVYMYGYTNHTSSGNDGTGNSANVVVLTPGGSKTAGVPGYDKQNKYRTIGYIGEADYEFEHGRLRVGGWYEHSASDRHLINYDLSTGKPNYIVGKSNIDYIQHSGWDQFQLFGELEYRPIEGLSITPGVKYVHFTRQIDAEVNQKTHAPLNAKATWTDVLPFLTANYQIRSDWTVYAQYAKGMYVPDLSSFYSTSSSLGSSLSALQPQRSTNYQIGTVYHGRRFAIDVDAYKIDVNNKIASPTVAGSDSSLLVNIGKVKYKGVEGQISVFPVTGLTLFANASYNKAESGTTGTQIAKTPYTTETLGVFYDHDGFFASYTHKFTGAQYATEADTNASFRLYRLAAYNVGSLAVGYDFGKYRVSLNVYNLFDDDHVIEVKNSSKGAPTTAGLNGKSVQSGYGPNDQLRFNPPRSIQGTLSVKF</sequence>
<evidence type="ECO:0000256" key="7">
    <source>
        <dbReference type="ARBA" id="ARBA00023004"/>
    </source>
</evidence>
<dbReference type="EMBL" id="JFYZ01000028">
    <property type="protein sequence ID" value="EZP79252.1"/>
    <property type="molecule type" value="Genomic_DNA"/>
</dbReference>
<feature type="chain" id="PRO_5014496853" evidence="15">
    <location>
        <begin position="26"/>
        <end position="776"/>
    </location>
</feature>
<evidence type="ECO:0000256" key="2">
    <source>
        <dbReference type="ARBA" id="ARBA00022448"/>
    </source>
</evidence>
<protein>
    <submittedName>
        <fullName evidence="19">TonB-dependent outer membrane receptor FecA5</fullName>
    </submittedName>
    <submittedName>
        <fullName evidence="18">TonB-dependent receptor</fullName>
    </submittedName>
</protein>
<dbReference type="OrthoDB" id="9760494at2"/>
<evidence type="ECO:0000256" key="14">
    <source>
        <dbReference type="SAM" id="MobiDB-lite"/>
    </source>
</evidence>
<keyword evidence="21" id="KW-1185">Reference proteome</keyword>
<dbReference type="PROSITE" id="PS52016">
    <property type="entry name" value="TONB_DEPENDENT_REC_3"/>
    <property type="match status" value="1"/>
</dbReference>
<dbReference type="Proteomes" id="UP000094626">
    <property type="component" value="Plasmid pSA1"/>
</dbReference>
<evidence type="ECO:0000256" key="8">
    <source>
        <dbReference type="ARBA" id="ARBA00023065"/>
    </source>
</evidence>
<keyword evidence="5 12" id="KW-0812">Transmembrane</keyword>
<dbReference type="SUPFAM" id="SSF56935">
    <property type="entry name" value="Porins"/>
    <property type="match status" value="1"/>
</dbReference>
<dbReference type="InterPro" id="IPR000531">
    <property type="entry name" value="Beta-barrel_TonB"/>
</dbReference>
<dbReference type="Pfam" id="PF07715">
    <property type="entry name" value="Plug"/>
    <property type="match status" value="1"/>
</dbReference>